<name>A0A914DG49_9BILA</name>
<dbReference type="WBParaSite" id="ACRNAN_scaffold2420.g16192.t1">
    <property type="protein sequence ID" value="ACRNAN_scaffold2420.g16192.t1"/>
    <property type="gene ID" value="ACRNAN_scaffold2420.g16192"/>
</dbReference>
<evidence type="ECO:0000259" key="1">
    <source>
        <dbReference type="SMART" id="SM01308"/>
    </source>
</evidence>
<dbReference type="GO" id="GO:0038203">
    <property type="term" value="P:TORC2 signaling"/>
    <property type="evidence" value="ECO:0007669"/>
    <property type="project" value="TreeGrafter"/>
</dbReference>
<proteinExistence type="predicted"/>
<organism evidence="2 3">
    <name type="scientific">Acrobeloides nanus</name>
    <dbReference type="NCBI Taxonomy" id="290746"/>
    <lineage>
        <taxon>Eukaryota</taxon>
        <taxon>Metazoa</taxon>
        <taxon>Ecdysozoa</taxon>
        <taxon>Nematoda</taxon>
        <taxon>Chromadorea</taxon>
        <taxon>Rhabditida</taxon>
        <taxon>Tylenchina</taxon>
        <taxon>Cephalobomorpha</taxon>
        <taxon>Cephaloboidea</taxon>
        <taxon>Cephalobidae</taxon>
        <taxon>Acrobeloides</taxon>
    </lineage>
</organism>
<accession>A0A914DG49</accession>
<dbReference type="AlphaFoldDB" id="A0A914DG49"/>
<dbReference type="GO" id="GO:0031932">
    <property type="term" value="C:TORC2 complex"/>
    <property type="evidence" value="ECO:0007669"/>
    <property type="project" value="InterPro"/>
</dbReference>
<feature type="domain" description="Rapamycin-insensitive companion of mTOR N-terminal" evidence="1">
    <location>
        <begin position="67"/>
        <end position="503"/>
    </location>
</feature>
<evidence type="ECO:0000313" key="3">
    <source>
        <dbReference type="WBParaSite" id="ACRNAN_scaffold2420.g16192.t1"/>
    </source>
</evidence>
<keyword evidence="2" id="KW-1185">Reference proteome</keyword>
<evidence type="ECO:0000313" key="2">
    <source>
        <dbReference type="Proteomes" id="UP000887540"/>
    </source>
</evidence>
<dbReference type="SMART" id="SM01308">
    <property type="entry name" value="RICTOR_N"/>
    <property type="match status" value="1"/>
</dbReference>
<dbReference type="Proteomes" id="UP000887540">
    <property type="component" value="Unplaced"/>
</dbReference>
<protein>
    <submittedName>
        <fullName evidence="3">Rapamycin-insensitive companion of mTOR N-terminal domain-containing protein</fullName>
    </submittedName>
</protein>
<dbReference type="Pfam" id="PF14664">
    <property type="entry name" value="RICTOR_N"/>
    <property type="match status" value="1"/>
</dbReference>
<dbReference type="InterPro" id="IPR028267">
    <property type="entry name" value="Pianissimo_N"/>
</dbReference>
<reference evidence="3" key="1">
    <citation type="submission" date="2022-11" db="UniProtKB">
        <authorList>
            <consortium name="WormBaseParasite"/>
        </authorList>
    </citation>
    <scope>IDENTIFICATION</scope>
</reference>
<dbReference type="GO" id="GO:0043539">
    <property type="term" value="F:protein serine/threonine kinase activator activity"/>
    <property type="evidence" value="ECO:0007669"/>
    <property type="project" value="TreeGrafter"/>
</dbReference>
<dbReference type="PANTHER" id="PTHR13298">
    <property type="entry name" value="CYTOSOLIC REGULATOR PIANISSIMO"/>
    <property type="match status" value="1"/>
</dbReference>
<dbReference type="InterPro" id="IPR028268">
    <property type="entry name" value="Pianissimo_fam"/>
</dbReference>
<dbReference type="GO" id="GO:0051897">
    <property type="term" value="P:positive regulation of phosphatidylinositol 3-kinase/protein kinase B signal transduction"/>
    <property type="evidence" value="ECO:0007669"/>
    <property type="project" value="TreeGrafter"/>
</dbReference>
<sequence length="761" mass="86580">MSKKVSRPARLVLRPEEKARLRLRARTSRVNNQLHKQERDLDSSQLYNFLQQNASVFELHNETGAPLNDLMKIINRTKLDALADEKLFELLVKRINGCFFNEDCRVRALSFRIVRSLTTNERRLIFLLQRHIDICLIRALDIDENCEAERLEAIKFIGRLLHLYENSRFKKFFEATELEMSKKVELELNDPLFLFPKSVLKSITAVALRQLPKIIEKRVAKTTDNLSFPALGILLEISASNPELVLECAGTDWIVRALIGVGASNAKLSNLVCRVLTKWLDSPVLREKAELHLVIEQIFAPLIDLGFFAQTGKDSLTSIPSKNMETLDACANVFLAILRSWAGVFACASTSENGGIATSSPLKLLEYLGLGTVINSNLSKIRDLVINICCEFVDLPYASKKFTSWDDAVLVYSQMHLPDPYRCSLRDDFVVAEASSLVSSGLLFCDYVDLLASFRAAATYILINVGLPQSLVRLILARPDDPMSIKATLLLADVLRTSASFLPRDWRLRIISVPTLIQSAAETFVTSSNIVRMVREGKKLTNLYHTFSNSENALLLISRLDQLNNICLSRQNTLENLQNINYFVLAGKQSKRSLRHRADSLQEEPQDLSEMMSNAFYNDNLPNWLQVDRVLQLLERDNCELLKRNKHSEKCHTFFANLLFYFKPSAQKLVTEPFDRLKIRCGCCAFSLVSTLLIEPYYSQMMGDFMTNFRDQLEPNTLHSGVFASKYLNNSGAMYYFSLISAICSTEDGYEFLERMRIFQL</sequence>
<dbReference type="PANTHER" id="PTHR13298:SF11">
    <property type="entry name" value="RAPAMYCIN-INSENSITIVE COMPANION OF MTOR"/>
    <property type="match status" value="1"/>
</dbReference>